<evidence type="ECO:0000313" key="2">
    <source>
        <dbReference type="Proteomes" id="UP000595140"/>
    </source>
</evidence>
<sequence length="186" mass="20957">MMPCTNCLCMPEVGRRNLTCRVPRLIILKGSKVQLENPCYNVELLLDQLDTVAYFSFLKLLPQSFLTYECTDQLFNADVRIDDLEHVFASARNLDAVVFSQSLEVCNGLNNLGATRQQKYVVEVRWAVAQGEPLDGNNPPDAGAAMNLIYEDNDHRNVIVVPPSHPTPQRLHRVIAHPDLRCRLGI</sequence>
<protein>
    <submittedName>
        <fullName evidence="1">Uncharacterized protein</fullName>
    </submittedName>
</protein>
<accession>A0A484LI29</accession>
<reference evidence="1 2" key="1">
    <citation type="submission" date="2018-04" db="EMBL/GenBank/DDBJ databases">
        <authorList>
            <person name="Vogel A."/>
        </authorList>
    </citation>
    <scope>NUCLEOTIDE SEQUENCE [LARGE SCALE GENOMIC DNA]</scope>
</reference>
<name>A0A484LI29_9ASTE</name>
<dbReference type="EMBL" id="OOIL02001452">
    <property type="protein sequence ID" value="VFQ75799.1"/>
    <property type="molecule type" value="Genomic_DNA"/>
</dbReference>
<dbReference type="AlphaFoldDB" id="A0A484LI29"/>
<keyword evidence="2" id="KW-1185">Reference proteome</keyword>
<evidence type="ECO:0000313" key="1">
    <source>
        <dbReference type="EMBL" id="VFQ75799.1"/>
    </source>
</evidence>
<proteinExistence type="predicted"/>
<organism evidence="1 2">
    <name type="scientific">Cuscuta campestris</name>
    <dbReference type="NCBI Taxonomy" id="132261"/>
    <lineage>
        <taxon>Eukaryota</taxon>
        <taxon>Viridiplantae</taxon>
        <taxon>Streptophyta</taxon>
        <taxon>Embryophyta</taxon>
        <taxon>Tracheophyta</taxon>
        <taxon>Spermatophyta</taxon>
        <taxon>Magnoliopsida</taxon>
        <taxon>eudicotyledons</taxon>
        <taxon>Gunneridae</taxon>
        <taxon>Pentapetalae</taxon>
        <taxon>asterids</taxon>
        <taxon>lamiids</taxon>
        <taxon>Solanales</taxon>
        <taxon>Convolvulaceae</taxon>
        <taxon>Cuscuteae</taxon>
        <taxon>Cuscuta</taxon>
        <taxon>Cuscuta subgen. Grammica</taxon>
        <taxon>Cuscuta sect. Cleistogrammica</taxon>
    </lineage>
</organism>
<gene>
    <name evidence="1" type="ORF">CCAM_LOCUS17575</name>
</gene>
<dbReference type="Proteomes" id="UP000595140">
    <property type="component" value="Unassembled WGS sequence"/>
</dbReference>